<accession>A0AA39L5C1</accession>
<dbReference type="Gene3D" id="3.90.1200.10">
    <property type="match status" value="1"/>
</dbReference>
<gene>
    <name evidence="2" type="ORF">NLU13_7185</name>
</gene>
<organism evidence="2 3">
    <name type="scientific">Sarocladium strictum</name>
    <name type="common">Black bundle disease fungus</name>
    <name type="synonym">Acremonium strictum</name>
    <dbReference type="NCBI Taxonomy" id="5046"/>
    <lineage>
        <taxon>Eukaryota</taxon>
        <taxon>Fungi</taxon>
        <taxon>Dikarya</taxon>
        <taxon>Ascomycota</taxon>
        <taxon>Pezizomycotina</taxon>
        <taxon>Sordariomycetes</taxon>
        <taxon>Hypocreomycetidae</taxon>
        <taxon>Hypocreales</taxon>
        <taxon>Sarocladiaceae</taxon>
        <taxon>Sarocladium</taxon>
    </lineage>
</organism>
<dbReference type="PANTHER" id="PTHR21310:SF15">
    <property type="entry name" value="AMINOGLYCOSIDE PHOSPHOTRANSFERASE DOMAIN-CONTAINING PROTEIN"/>
    <property type="match status" value="1"/>
</dbReference>
<dbReference type="InterPro" id="IPR051678">
    <property type="entry name" value="AGP_Transferase"/>
</dbReference>
<dbReference type="InterPro" id="IPR002575">
    <property type="entry name" value="Aminoglycoside_PTrfase"/>
</dbReference>
<evidence type="ECO:0000313" key="3">
    <source>
        <dbReference type="Proteomes" id="UP001175261"/>
    </source>
</evidence>
<evidence type="ECO:0000259" key="1">
    <source>
        <dbReference type="Pfam" id="PF01636"/>
    </source>
</evidence>
<dbReference type="PANTHER" id="PTHR21310">
    <property type="entry name" value="AMINOGLYCOSIDE PHOSPHOTRANSFERASE-RELATED-RELATED"/>
    <property type="match status" value="1"/>
</dbReference>
<proteinExistence type="predicted"/>
<feature type="domain" description="Aminoglycoside phosphotransferase" evidence="1">
    <location>
        <begin position="52"/>
        <end position="249"/>
    </location>
</feature>
<dbReference type="SUPFAM" id="SSF56112">
    <property type="entry name" value="Protein kinase-like (PK-like)"/>
    <property type="match status" value="1"/>
</dbReference>
<evidence type="ECO:0000313" key="2">
    <source>
        <dbReference type="EMBL" id="KAK0384707.1"/>
    </source>
</evidence>
<sequence length="275" mass="31482">MASGSRPRDLTFVPFVPAESNYQERSPWPASPYAYDIVHSRNTSTIWSSFPVTDELQLLEWLTQHTTIPVPKVTSQGWDPQRRQHYALFDTPTGMPLADCWEDLSEDARTRTINQLRSILKQLRAVTVDKLPNHGTRDMFLDRRDGVVAGPFTTQTEFLRALTVRVDAIGSIYNPGPTRKAIRFLDAMEQMSMDKRMVLTHGNLNPENVWVTQNGDVTAIIDWSQSGYAPVFWEYIKACLGDEDSEVHLDGIYDDILEPWPLHLAVMMHVHDIIW</sequence>
<dbReference type="Proteomes" id="UP001175261">
    <property type="component" value="Unassembled WGS sequence"/>
</dbReference>
<protein>
    <recommendedName>
        <fullName evidence="1">Aminoglycoside phosphotransferase domain-containing protein</fullName>
    </recommendedName>
</protein>
<dbReference type="EMBL" id="JAPDFR010000007">
    <property type="protein sequence ID" value="KAK0384707.1"/>
    <property type="molecule type" value="Genomic_DNA"/>
</dbReference>
<name>A0AA39L5C1_SARSR</name>
<keyword evidence="3" id="KW-1185">Reference proteome</keyword>
<reference evidence="2" key="1">
    <citation type="submission" date="2022-10" db="EMBL/GenBank/DDBJ databases">
        <title>Determination and structural analysis of whole genome sequence of Sarocladium strictum F4-1.</title>
        <authorList>
            <person name="Hu L."/>
            <person name="Jiang Y."/>
        </authorList>
    </citation>
    <scope>NUCLEOTIDE SEQUENCE</scope>
    <source>
        <strain evidence="2">F4-1</strain>
    </source>
</reference>
<dbReference type="AlphaFoldDB" id="A0AA39L5C1"/>
<comment type="caution">
    <text evidence="2">The sequence shown here is derived from an EMBL/GenBank/DDBJ whole genome shotgun (WGS) entry which is preliminary data.</text>
</comment>
<dbReference type="InterPro" id="IPR011009">
    <property type="entry name" value="Kinase-like_dom_sf"/>
</dbReference>
<dbReference type="Pfam" id="PF01636">
    <property type="entry name" value="APH"/>
    <property type="match status" value="1"/>
</dbReference>